<dbReference type="PANTHER" id="PTHR46980:SF2">
    <property type="entry name" value="TRICALBIN-1-RELATED"/>
    <property type="match status" value="1"/>
</dbReference>
<proteinExistence type="predicted"/>
<dbReference type="OrthoDB" id="270970at2759"/>
<feature type="transmembrane region" description="Helical" evidence="1">
    <location>
        <begin position="26"/>
        <end position="46"/>
    </location>
</feature>
<dbReference type="InterPro" id="IPR052455">
    <property type="entry name" value="Tricalbin_domain"/>
</dbReference>
<name>V4B227_LOTGI</name>
<evidence type="ECO:0000313" key="2">
    <source>
        <dbReference type="EMBL" id="ESP01611.1"/>
    </source>
</evidence>
<organism evidence="2 3">
    <name type="scientific">Lottia gigantea</name>
    <name type="common">Giant owl limpet</name>
    <dbReference type="NCBI Taxonomy" id="225164"/>
    <lineage>
        <taxon>Eukaryota</taxon>
        <taxon>Metazoa</taxon>
        <taxon>Spiralia</taxon>
        <taxon>Lophotrochozoa</taxon>
        <taxon>Mollusca</taxon>
        <taxon>Gastropoda</taxon>
        <taxon>Patellogastropoda</taxon>
        <taxon>Lottioidea</taxon>
        <taxon>Lottiidae</taxon>
        <taxon>Lottia</taxon>
    </lineage>
</organism>
<keyword evidence="3" id="KW-1185">Reference proteome</keyword>
<dbReference type="PANTHER" id="PTHR46980">
    <property type="entry name" value="TRICALBIN-1-RELATED"/>
    <property type="match status" value="1"/>
</dbReference>
<dbReference type="CTD" id="20242124"/>
<keyword evidence="1" id="KW-0472">Membrane</keyword>
<gene>
    <name evidence="2" type="ORF">LOTGIDRAFT_172554</name>
</gene>
<dbReference type="RefSeq" id="XP_009047695.1">
    <property type="nucleotide sequence ID" value="XM_009049447.1"/>
</dbReference>
<protein>
    <submittedName>
        <fullName evidence="2">Uncharacterized protein</fullName>
    </submittedName>
</protein>
<keyword evidence="1" id="KW-1133">Transmembrane helix</keyword>
<reference evidence="2 3" key="1">
    <citation type="journal article" date="2013" name="Nature">
        <title>Insights into bilaterian evolution from three spiralian genomes.</title>
        <authorList>
            <person name="Simakov O."/>
            <person name="Marletaz F."/>
            <person name="Cho S.J."/>
            <person name="Edsinger-Gonzales E."/>
            <person name="Havlak P."/>
            <person name="Hellsten U."/>
            <person name="Kuo D.H."/>
            <person name="Larsson T."/>
            <person name="Lv J."/>
            <person name="Arendt D."/>
            <person name="Savage R."/>
            <person name="Osoegawa K."/>
            <person name="de Jong P."/>
            <person name="Grimwood J."/>
            <person name="Chapman J.A."/>
            <person name="Shapiro H."/>
            <person name="Aerts A."/>
            <person name="Otillar R.P."/>
            <person name="Terry A.Y."/>
            <person name="Boore J.L."/>
            <person name="Grigoriev I.V."/>
            <person name="Lindberg D.R."/>
            <person name="Seaver E.C."/>
            <person name="Weisblat D.A."/>
            <person name="Putnam N.H."/>
            <person name="Rokhsar D.S."/>
        </authorList>
    </citation>
    <scope>NUCLEOTIDE SEQUENCE [LARGE SCALE GENOMIC DNA]</scope>
</reference>
<dbReference type="EMBL" id="KB200454">
    <property type="protein sequence ID" value="ESP01611.1"/>
    <property type="molecule type" value="Genomic_DNA"/>
</dbReference>
<keyword evidence="1" id="KW-0812">Transmembrane</keyword>
<dbReference type="AlphaFoldDB" id="V4B227"/>
<dbReference type="GeneID" id="20242124"/>
<dbReference type="Proteomes" id="UP000030746">
    <property type="component" value="Unassembled WGS sequence"/>
</dbReference>
<accession>V4B227</accession>
<dbReference type="KEGG" id="lgi:LOTGIDRAFT_172554"/>
<sequence>MASKSLANGDLNREIDAKDLKTRKEVTNLMGMYLLVAGAVTISWVLGYLEFSFLWVFMLSASLFVVWKTKIGNIIRRHLDFEEDNLHRKRALRQSESVEWFNFLLNRWWVFSTYSIEDLVKKRLDERLIGITPSFIGLTK</sequence>
<evidence type="ECO:0000256" key="1">
    <source>
        <dbReference type="SAM" id="Phobius"/>
    </source>
</evidence>
<feature type="transmembrane region" description="Helical" evidence="1">
    <location>
        <begin position="52"/>
        <end position="69"/>
    </location>
</feature>
<dbReference type="HOGENOM" id="CLU_1837351_0_0_1"/>
<evidence type="ECO:0000313" key="3">
    <source>
        <dbReference type="Proteomes" id="UP000030746"/>
    </source>
</evidence>